<keyword evidence="16" id="KW-1185">Reference proteome</keyword>
<name>A0A9W7B8V0_9STRA</name>
<dbReference type="EC" id="2.4.1.-" evidence="12"/>
<feature type="transmembrane region" description="Helical" evidence="12">
    <location>
        <begin position="214"/>
        <end position="237"/>
    </location>
</feature>
<comment type="subcellular location">
    <subcellularLocation>
        <location evidence="1 12">Endoplasmic reticulum membrane</location>
        <topology evidence="1 12">Multi-pass membrane protein</topology>
    </subcellularLocation>
</comment>
<keyword evidence="7 12" id="KW-0256">Endoplasmic reticulum</keyword>
<evidence type="ECO:0000256" key="3">
    <source>
        <dbReference type="ARBA" id="ARBA00007063"/>
    </source>
</evidence>
<keyword evidence="6 12" id="KW-0812">Transmembrane</keyword>
<evidence type="ECO:0000256" key="7">
    <source>
        <dbReference type="ARBA" id="ARBA00022824"/>
    </source>
</evidence>
<keyword evidence="9 12" id="KW-0472">Membrane</keyword>
<feature type="chain" id="PRO_5040956960" description="Mannosyltransferase" evidence="14">
    <location>
        <begin position="24"/>
        <end position="626"/>
    </location>
</feature>
<evidence type="ECO:0000256" key="8">
    <source>
        <dbReference type="ARBA" id="ARBA00022989"/>
    </source>
</evidence>
<evidence type="ECO:0000256" key="4">
    <source>
        <dbReference type="ARBA" id="ARBA00022676"/>
    </source>
</evidence>
<protein>
    <recommendedName>
        <fullName evidence="12">Mannosyltransferase</fullName>
        <ecNumber evidence="12">2.4.1.-</ecNumber>
    </recommendedName>
</protein>
<feature type="transmembrane region" description="Helical" evidence="12">
    <location>
        <begin position="361"/>
        <end position="384"/>
    </location>
</feature>
<feature type="region of interest" description="Disordered" evidence="13">
    <location>
        <begin position="418"/>
        <end position="466"/>
    </location>
</feature>
<evidence type="ECO:0000313" key="15">
    <source>
        <dbReference type="EMBL" id="GMH86256.1"/>
    </source>
</evidence>
<evidence type="ECO:0000256" key="2">
    <source>
        <dbReference type="ARBA" id="ARBA00004922"/>
    </source>
</evidence>
<accession>A0A9W7B8V0</accession>
<organism evidence="15 16">
    <name type="scientific">Triparma strigata</name>
    <dbReference type="NCBI Taxonomy" id="1606541"/>
    <lineage>
        <taxon>Eukaryota</taxon>
        <taxon>Sar</taxon>
        <taxon>Stramenopiles</taxon>
        <taxon>Ochrophyta</taxon>
        <taxon>Bolidophyceae</taxon>
        <taxon>Parmales</taxon>
        <taxon>Triparmaceae</taxon>
        <taxon>Triparma</taxon>
    </lineage>
</organism>
<evidence type="ECO:0000256" key="5">
    <source>
        <dbReference type="ARBA" id="ARBA00022679"/>
    </source>
</evidence>
<dbReference type="EMBL" id="BRXY01000311">
    <property type="protein sequence ID" value="GMH86256.1"/>
    <property type="molecule type" value="Genomic_DNA"/>
</dbReference>
<feature type="compositionally biased region" description="Polar residues" evidence="13">
    <location>
        <begin position="427"/>
        <end position="436"/>
    </location>
</feature>
<reference evidence="16" key="1">
    <citation type="journal article" date="2023" name="Commun. Biol.">
        <title>Genome analysis of Parmales, the sister group of diatoms, reveals the evolutionary specialization of diatoms from phago-mixotrophs to photoautotrophs.</title>
        <authorList>
            <person name="Ban H."/>
            <person name="Sato S."/>
            <person name="Yoshikawa S."/>
            <person name="Yamada K."/>
            <person name="Nakamura Y."/>
            <person name="Ichinomiya M."/>
            <person name="Sato N."/>
            <person name="Blanc-Mathieu R."/>
            <person name="Endo H."/>
            <person name="Kuwata A."/>
            <person name="Ogata H."/>
        </authorList>
    </citation>
    <scope>NUCLEOTIDE SEQUENCE [LARGE SCALE GENOMIC DNA]</scope>
    <source>
        <strain evidence="16">NIES 3701</strain>
    </source>
</reference>
<comment type="similarity">
    <text evidence="3 12">Belongs to the glycosyltransferase 22 family.</text>
</comment>
<feature type="transmembrane region" description="Helical" evidence="12">
    <location>
        <begin position="471"/>
        <end position="498"/>
    </location>
</feature>
<dbReference type="OrthoDB" id="19039at2759"/>
<evidence type="ECO:0000256" key="14">
    <source>
        <dbReference type="SAM" id="SignalP"/>
    </source>
</evidence>
<evidence type="ECO:0000256" key="10">
    <source>
        <dbReference type="ARBA" id="ARBA00044721"/>
    </source>
</evidence>
<feature type="signal peptide" evidence="14">
    <location>
        <begin position="1"/>
        <end position="23"/>
    </location>
</feature>
<gene>
    <name evidence="15" type="ORF">TrST_g6903</name>
</gene>
<dbReference type="Pfam" id="PF03901">
    <property type="entry name" value="Glyco_transf_22"/>
    <property type="match status" value="1"/>
</dbReference>
<dbReference type="GO" id="GO:0005789">
    <property type="term" value="C:endoplasmic reticulum membrane"/>
    <property type="evidence" value="ECO:0007669"/>
    <property type="project" value="UniProtKB-SubCell"/>
</dbReference>
<evidence type="ECO:0000256" key="1">
    <source>
        <dbReference type="ARBA" id="ARBA00004477"/>
    </source>
</evidence>
<comment type="pathway">
    <text evidence="2">Protein modification; protein glycosylation.</text>
</comment>
<dbReference type="PANTHER" id="PTHR22760">
    <property type="entry name" value="GLYCOSYLTRANSFERASE"/>
    <property type="match status" value="1"/>
</dbReference>
<dbReference type="GO" id="GO:0006487">
    <property type="term" value="P:protein N-linked glycosylation"/>
    <property type="evidence" value="ECO:0007669"/>
    <property type="project" value="TreeGrafter"/>
</dbReference>
<evidence type="ECO:0000313" key="16">
    <source>
        <dbReference type="Proteomes" id="UP001165085"/>
    </source>
</evidence>
<dbReference type="PANTHER" id="PTHR22760:SF1">
    <property type="entry name" value="DOL-P-MAN:MAN(7)GLCNAC(2)-PP-DOL ALPHA-1,6-MANNOSYLTRANSFERASE"/>
    <property type="match status" value="1"/>
</dbReference>
<keyword evidence="8 12" id="KW-1133">Transmembrane helix</keyword>
<dbReference type="AlphaFoldDB" id="A0A9W7B8V0"/>
<comment type="catalytic activity">
    <reaction evidence="11">
        <text>an alpha-D-Man-(1-&gt;2)-alpha-D-Man-(1-&gt;2)-alpha-D-Man-(1-&gt;3)-[alpha-D-Man-(1-&gt;2)-alpha-D-Man-(1-&gt;3)-alpha-D-Man-(1-&gt;6)]-beta-D-Man-(1-&gt;4)-beta-D-GlcNAc-(1-&gt;4)-alpha-D-GlcNAc-diphospho-di-trans,poly-cis-dolichol + a di-trans,poly-cis-dolichyl beta-D-mannosyl phosphate = an alpha-D-Man-(1-&gt;2)-alpha-D-Man-(1-&gt;2)-alpha-D-Man-(1-&gt;3)-[alpha-D-Man-(1-&gt;2)-alpha-D-Man-(1-&gt;3)-[alpha-D-Man-(1-&gt;6)]-alpha-D-Man-(1-&gt;6)]-beta-D-Man-(1-&gt;4)-beta-D-GlcNAc-(1-&gt;4)-alpha-D-GlcNAc-diphospho-di-trans,poly-cis-dolichol + a di-trans,poly-cis-dolichyl phosphate + H(+)</text>
        <dbReference type="Rhea" id="RHEA:29535"/>
        <dbReference type="Rhea" id="RHEA-COMP:19498"/>
        <dbReference type="Rhea" id="RHEA-COMP:19501"/>
        <dbReference type="Rhea" id="RHEA-COMP:19518"/>
        <dbReference type="Rhea" id="RHEA-COMP:19519"/>
        <dbReference type="ChEBI" id="CHEBI:15378"/>
        <dbReference type="ChEBI" id="CHEBI:57683"/>
        <dbReference type="ChEBI" id="CHEBI:58211"/>
        <dbReference type="ChEBI" id="CHEBI:132517"/>
        <dbReference type="ChEBI" id="CHEBI:132519"/>
        <dbReference type="EC" id="2.4.1.260"/>
    </reaction>
    <physiologicalReaction direction="left-to-right" evidence="11">
        <dbReference type="Rhea" id="RHEA:29536"/>
    </physiologicalReaction>
</comment>
<evidence type="ECO:0000256" key="9">
    <source>
        <dbReference type="ARBA" id="ARBA00023136"/>
    </source>
</evidence>
<feature type="transmembrane region" description="Helical" evidence="12">
    <location>
        <begin position="391"/>
        <end position="414"/>
    </location>
</feature>
<evidence type="ECO:0000256" key="12">
    <source>
        <dbReference type="RuleBase" id="RU363075"/>
    </source>
</evidence>
<evidence type="ECO:0000256" key="11">
    <source>
        <dbReference type="ARBA" id="ARBA00048899"/>
    </source>
</evidence>
<evidence type="ECO:0000256" key="6">
    <source>
        <dbReference type="ARBA" id="ARBA00022692"/>
    </source>
</evidence>
<keyword evidence="5" id="KW-0808">Transferase</keyword>
<comment type="caution">
    <text evidence="15">The sequence shown here is derived from an EMBL/GenBank/DDBJ whole genome shotgun (WGS) entry which is preliminary data.</text>
</comment>
<comment type="function">
    <text evidence="10">Mannosyltransferase that operates in the biosynthetic pathway of dolichol-linked oligosaccharides, the glycan precursors employed in protein asparagine (N)-glycosylation. The assembly of dolichol-linked oligosaccharides begins on the cytosolic side of the endoplasmic reticulum membrane and finishes in its lumen. The sequential addition of sugars to dolichol pyrophosphate produces dolichol-linked oligosaccharides containing fourteen sugars, including two GlcNAcs, nine mannoses and three glucoses. Once assembled, the oligosaccharide is transferred from the lipid to nascent proteins by oligosaccharyltransferases. In the lumen of the endoplasmic reticulum, adds the eighth mannose residue in an alpha-1,6 linkage onto Man(7)GlcNAc(2)-PP-dolichol to produce Man(8)GlcNAc(2)-PP-dolichol.</text>
</comment>
<feature type="transmembrane region" description="Helical" evidence="12">
    <location>
        <begin position="249"/>
        <end position="270"/>
    </location>
</feature>
<feature type="transmembrane region" description="Helical" evidence="12">
    <location>
        <begin position="282"/>
        <end position="301"/>
    </location>
</feature>
<feature type="transmembrane region" description="Helical" evidence="12">
    <location>
        <begin position="313"/>
        <end position="336"/>
    </location>
</feature>
<feature type="compositionally biased region" description="Pro residues" evidence="13">
    <location>
        <begin position="453"/>
        <end position="462"/>
    </location>
</feature>
<keyword evidence="4 12" id="KW-0328">Glycosyltransferase</keyword>
<evidence type="ECO:0000256" key="13">
    <source>
        <dbReference type="SAM" id="MobiDB-lite"/>
    </source>
</evidence>
<dbReference type="GO" id="GO:0052917">
    <property type="term" value="F:dol-P-Man:Man(7)GlcNAc(2)-PP-Dol alpha-1,6-mannosyltransferase activity"/>
    <property type="evidence" value="ECO:0007669"/>
    <property type="project" value="UniProtKB-EC"/>
</dbReference>
<dbReference type="Proteomes" id="UP001165085">
    <property type="component" value="Unassembled WGS sequence"/>
</dbReference>
<dbReference type="InterPro" id="IPR005599">
    <property type="entry name" value="GPI_mannosylTrfase"/>
</dbReference>
<sequence>MLLTYLPFAVITLHLLLAPYSKVEESFHTQAVHDTLYHLPPKAYLDIYSSLFLNLSPLSCSTNTDTDTDYKTNDNDTDVSPPPPSTACALLNNFDHLSFPGAVPRSFLPSALISNSIRPILRAHTYLSSLLSFLPAPAPPQYSTVSRFVLGMLQAQATVSLSSALPSSTRSPFLLLSCIQPHLNFYASRFLPNSFALLLTTHSFSSWFGGSPYAVISLLTLAAVMVRCDMLILAAPVGISLLLTKKVTLVKGIFVGALTVIATFAVIVPLDTVMWNNYSSPMLPPLPFLWAEGVVLFYNTIENKSANWGTSPFYWYLIALVKALLGCFVFALLGVFKLRPSAATATATTSPKILSLFGVELYLNTWLLEYLLPAVVFVALYSLLPHKELRFILPAFPIFNVAAAEGLAGIWSVLSPSAETKGKNDPAPSSQVSPISTRLRRRKVATTKTEASPPAPTAPTAPAPTSNRPHILISGLIALASVLLLLFTVLGTATFLAASHHNYPGGEALAKLHSHILSLSSSPSQPTPKLSTIFIDNYAVMSGISRFQQVQDPEHFQYVKEGYEASNQQTDKTPPASFTHLVCADECASFDLTDFHLLFTTSAYDGFDFRRFSLRLAPKVFVYERK</sequence>
<keyword evidence="14" id="KW-0732">Signal</keyword>
<proteinExistence type="inferred from homology"/>